<protein>
    <submittedName>
        <fullName evidence="2">Carboxyl transferase domain protein</fullName>
    </submittedName>
</protein>
<dbReference type="GO" id="GO:0016740">
    <property type="term" value="F:transferase activity"/>
    <property type="evidence" value="ECO:0007669"/>
    <property type="project" value="UniProtKB-KW"/>
</dbReference>
<evidence type="ECO:0000313" key="2">
    <source>
        <dbReference type="EMBL" id="OOK63942.1"/>
    </source>
</evidence>
<dbReference type="EMBL" id="MVBM01000014">
    <property type="protein sequence ID" value="OOK63942.1"/>
    <property type="molecule type" value="Genomic_DNA"/>
</dbReference>
<sequence>MFGGSLGEVYGEKIVKVQELAVKTGRPLIGINDGRVRAFRKASSRWACTAGFSATTSWPPASSRRSR</sequence>
<accession>A0A1V3WAN9</accession>
<feature type="domain" description="Acetyl-coenzyme A carboxylase carboxyl transferase subunit beta" evidence="1">
    <location>
        <begin position="2"/>
        <end position="34"/>
    </location>
</feature>
<keyword evidence="2" id="KW-0808">Transferase</keyword>
<dbReference type="SUPFAM" id="SSF52096">
    <property type="entry name" value="ClpP/crotonase"/>
    <property type="match status" value="1"/>
</dbReference>
<evidence type="ECO:0000313" key="3">
    <source>
        <dbReference type="Proteomes" id="UP000189229"/>
    </source>
</evidence>
<comment type="caution">
    <text evidence="2">The sequence shown here is derived from an EMBL/GenBank/DDBJ whole genome shotgun (WGS) entry which is preliminary data.</text>
</comment>
<dbReference type="AlphaFoldDB" id="A0A1V3WAN9"/>
<dbReference type="Proteomes" id="UP000189229">
    <property type="component" value="Unassembled WGS sequence"/>
</dbReference>
<proteinExistence type="predicted"/>
<dbReference type="InterPro" id="IPR034733">
    <property type="entry name" value="AcCoA_carboxyl_beta"/>
</dbReference>
<evidence type="ECO:0000259" key="1">
    <source>
        <dbReference type="Pfam" id="PF01039"/>
    </source>
</evidence>
<dbReference type="Gene3D" id="3.90.226.10">
    <property type="entry name" value="2-enoyl-CoA Hydratase, Chain A, domain 1"/>
    <property type="match status" value="1"/>
</dbReference>
<reference evidence="2 3" key="1">
    <citation type="submission" date="2017-02" db="EMBL/GenBank/DDBJ databases">
        <title>Complete genome sequences of Mycobacterium kansasii strains isolated from rhesus macaques.</title>
        <authorList>
            <person name="Panda A."/>
            <person name="Nagaraj S."/>
            <person name="Zhao X."/>
            <person name="Tettelin H."/>
            <person name="Detolla L.J."/>
        </authorList>
    </citation>
    <scope>NUCLEOTIDE SEQUENCE [LARGE SCALE GENOMIC DNA]</scope>
    <source>
        <strain evidence="2 3">11-3813</strain>
    </source>
</reference>
<name>A0A1V3WAN9_MYCKA</name>
<dbReference type="InterPro" id="IPR029045">
    <property type="entry name" value="ClpP/crotonase-like_dom_sf"/>
</dbReference>
<organism evidence="2 3">
    <name type="scientific">Mycobacterium kansasii</name>
    <dbReference type="NCBI Taxonomy" id="1768"/>
    <lineage>
        <taxon>Bacteria</taxon>
        <taxon>Bacillati</taxon>
        <taxon>Actinomycetota</taxon>
        <taxon>Actinomycetes</taxon>
        <taxon>Mycobacteriales</taxon>
        <taxon>Mycobacteriaceae</taxon>
        <taxon>Mycobacterium</taxon>
    </lineage>
</organism>
<dbReference type="Pfam" id="PF01039">
    <property type="entry name" value="Carboxyl_trans"/>
    <property type="match status" value="1"/>
</dbReference>
<gene>
    <name evidence="2" type="ORF">BZL30_9341</name>
</gene>